<dbReference type="InterPro" id="IPR044925">
    <property type="entry name" value="His-Me_finger_sf"/>
</dbReference>
<organism evidence="2 3">
    <name type="scientific">[Myrmecia] bisecta</name>
    <dbReference type="NCBI Taxonomy" id="41462"/>
    <lineage>
        <taxon>Eukaryota</taxon>
        <taxon>Viridiplantae</taxon>
        <taxon>Chlorophyta</taxon>
        <taxon>core chlorophytes</taxon>
        <taxon>Trebouxiophyceae</taxon>
        <taxon>Trebouxiales</taxon>
        <taxon>Trebouxiaceae</taxon>
        <taxon>Myrmecia</taxon>
    </lineage>
</organism>
<dbReference type="SUPFAM" id="SSF54060">
    <property type="entry name" value="His-Me finger endonucleases"/>
    <property type="match status" value="1"/>
</dbReference>
<name>A0AAW1Q6Y8_9CHLO</name>
<comment type="caution">
    <text evidence="2">The sequence shown here is derived from an EMBL/GenBank/DDBJ whole genome shotgun (WGS) entry which is preliminary data.</text>
</comment>
<gene>
    <name evidence="2" type="ORF">WJX72_009520</name>
</gene>
<evidence type="ECO:0000259" key="1">
    <source>
        <dbReference type="Pfam" id="PF13392"/>
    </source>
</evidence>
<evidence type="ECO:0000313" key="3">
    <source>
        <dbReference type="Proteomes" id="UP001489004"/>
    </source>
</evidence>
<feature type="domain" description="HNH nuclease" evidence="1">
    <location>
        <begin position="54"/>
        <end position="85"/>
    </location>
</feature>
<evidence type="ECO:0000313" key="2">
    <source>
        <dbReference type="EMBL" id="KAK9817097.1"/>
    </source>
</evidence>
<dbReference type="Gene3D" id="3.90.75.20">
    <property type="match status" value="1"/>
</dbReference>
<accession>A0AAW1Q6Y8</accession>
<dbReference type="InterPro" id="IPR003615">
    <property type="entry name" value="HNH_nuc"/>
</dbReference>
<keyword evidence="3" id="KW-1185">Reference proteome</keyword>
<dbReference type="Proteomes" id="UP001489004">
    <property type="component" value="Unassembled WGS sequence"/>
</dbReference>
<dbReference type="AlphaFoldDB" id="A0AAW1Q6Y8"/>
<reference evidence="2 3" key="1">
    <citation type="journal article" date="2024" name="Nat. Commun.">
        <title>Phylogenomics reveals the evolutionary origins of lichenization in chlorophyte algae.</title>
        <authorList>
            <person name="Puginier C."/>
            <person name="Libourel C."/>
            <person name="Otte J."/>
            <person name="Skaloud P."/>
            <person name="Haon M."/>
            <person name="Grisel S."/>
            <person name="Petersen M."/>
            <person name="Berrin J.G."/>
            <person name="Delaux P.M."/>
            <person name="Dal Grande F."/>
            <person name="Keller J."/>
        </authorList>
    </citation>
    <scope>NUCLEOTIDE SEQUENCE [LARGE SCALE GENOMIC DNA]</scope>
    <source>
        <strain evidence="2 3">SAG 2043</strain>
    </source>
</reference>
<dbReference type="Pfam" id="PF13392">
    <property type="entry name" value="HNH_3"/>
    <property type="match status" value="1"/>
</dbReference>
<protein>
    <recommendedName>
        <fullName evidence="1">HNH nuclease domain-containing protein</fullName>
    </recommendedName>
</protein>
<dbReference type="EMBL" id="JALJOR010000005">
    <property type="protein sequence ID" value="KAK9817097.1"/>
    <property type="molecule type" value="Genomic_DNA"/>
</dbReference>
<proteinExistence type="predicted"/>
<sequence length="113" mass="13057">MERSSTFCSTRRTLPVFERHTWTVDPKGYVVRNEGTHPDRTTVKLHRELLGLHPGDGVEGDHRDGEKLNNTRANLRVATHAENVRNRGRFKNNTSGYKGVSWNKQNRKWFASI</sequence>